<keyword evidence="11" id="KW-1185">Reference proteome</keyword>
<dbReference type="PANTHER" id="PTHR11886:SF35">
    <property type="entry name" value="DYNEIN LIGHT CHAIN"/>
    <property type="match status" value="1"/>
</dbReference>
<dbReference type="GO" id="GO:0007017">
    <property type="term" value="P:microtubule-based process"/>
    <property type="evidence" value="ECO:0007669"/>
    <property type="project" value="InterPro"/>
</dbReference>
<proteinExistence type="inferred from homology"/>
<evidence type="ECO:0000313" key="11">
    <source>
        <dbReference type="Proteomes" id="UP001359559"/>
    </source>
</evidence>
<evidence type="ECO:0000256" key="3">
    <source>
        <dbReference type="ARBA" id="ARBA00022490"/>
    </source>
</evidence>
<dbReference type="GO" id="GO:0005874">
    <property type="term" value="C:microtubule"/>
    <property type="evidence" value="ECO:0007669"/>
    <property type="project" value="UniProtKB-KW"/>
</dbReference>
<keyword evidence="5 8" id="KW-0243">Dynein</keyword>
<keyword evidence="4 8" id="KW-0493">Microtubule</keyword>
<evidence type="ECO:0000256" key="1">
    <source>
        <dbReference type="ARBA" id="ARBA00004245"/>
    </source>
</evidence>
<evidence type="ECO:0000256" key="7">
    <source>
        <dbReference type="ARBA" id="ARBA00023212"/>
    </source>
</evidence>
<dbReference type="Gene3D" id="3.30.740.10">
    <property type="entry name" value="Protein Inhibitor Of Neuronal Nitric Oxide Synthase"/>
    <property type="match status" value="1"/>
</dbReference>
<feature type="compositionally biased region" description="Pro residues" evidence="9">
    <location>
        <begin position="26"/>
        <end position="41"/>
    </location>
</feature>
<name>A0AAN9PLB0_CLITE</name>
<dbReference type="GO" id="GO:0045505">
    <property type="term" value="F:dynein intermediate chain binding"/>
    <property type="evidence" value="ECO:0007669"/>
    <property type="project" value="TreeGrafter"/>
</dbReference>
<keyword evidence="3 8" id="KW-0963">Cytoplasm</keyword>
<evidence type="ECO:0000256" key="8">
    <source>
        <dbReference type="RuleBase" id="RU365010"/>
    </source>
</evidence>
<dbReference type="PROSITE" id="PS01239">
    <property type="entry name" value="DYNEIN_LIGHT_1"/>
    <property type="match status" value="1"/>
</dbReference>
<dbReference type="AlphaFoldDB" id="A0AAN9PLB0"/>
<reference evidence="10 11" key="1">
    <citation type="submission" date="2024-01" db="EMBL/GenBank/DDBJ databases">
        <title>The genomes of 5 underutilized Papilionoideae crops provide insights into root nodulation and disease resistance.</title>
        <authorList>
            <person name="Yuan L."/>
        </authorList>
    </citation>
    <scope>NUCLEOTIDE SEQUENCE [LARGE SCALE GENOMIC DNA]</scope>
    <source>
        <strain evidence="10">LY-2023</strain>
        <tissue evidence="10">Leaf</tissue>
    </source>
</reference>
<dbReference type="Proteomes" id="UP001359559">
    <property type="component" value="Unassembled WGS sequence"/>
</dbReference>
<comment type="similarity">
    <text evidence="2 8">Belongs to the dynein light chain family.</text>
</comment>
<evidence type="ECO:0000256" key="6">
    <source>
        <dbReference type="ARBA" id="ARBA00023175"/>
    </source>
</evidence>
<organism evidence="10 11">
    <name type="scientific">Clitoria ternatea</name>
    <name type="common">Butterfly pea</name>
    <dbReference type="NCBI Taxonomy" id="43366"/>
    <lineage>
        <taxon>Eukaryota</taxon>
        <taxon>Viridiplantae</taxon>
        <taxon>Streptophyta</taxon>
        <taxon>Embryophyta</taxon>
        <taxon>Tracheophyta</taxon>
        <taxon>Spermatophyta</taxon>
        <taxon>Magnoliopsida</taxon>
        <taxon>eudicotyledons</taxon>
        <taxon>Gunneridae</taxon>
        <taxon>Pentapetalae</taxon>
        <taxon>rosids</taxon>
        <taxon>fabids</taxon>
        <taxon>Fabales</taxon>
        <taxon>Fabaceae</taxon>
        <taxon>Papilionoideae</taxon>
        <taxon>50 kb inversion clade</taxon>
        <taxon>NPAAA clade</taxon>
        <taxon>indigoferoid/millettioid clade</taxon>
        <taxon>Phaseoleae</taxon>
        <taxon>Clitoria</taxon>
    </lineage>
</organism>
<dbReference type="Pfam" id="PF01221">
    <property type="entry name" value="Dynein_light"/>
    <property type="match status" value="1"/>
</dbReference>
<accession>A0AAN9PLB0</accession>
<dbReference type="SUPFAM" id="SSF54648">
    <property type="entry name" value="DLC"/>
    <property type="match status" value="1"/>
</dbReference>
<dbReference type="PANTHER" id="PTHR11886">
    <property type="entry name" value="DYNEIN LIGHT CHAIN"/>
    <property type="match status" value="1"/>
</dbReference>
<dbReference type="GO" id="GO:0005868">
    <property type="term" value="C:cytoplasmic dynein complex"/>
    <property type="evidence" value="ECO:0007669"/>
    <property type="project" value="TreeGrafter"/>
</dbReference>
<sequence length="129" mass="14495">MSEEDTKKNIVGALTTRPNFDDRKPLPLPAPAPAPAPAPPVPLKKVIMKSADMIPDMQKEAVDIAVAAFEKYNVEKDVAEQIKKEFDKRHGPTWHCIVGRNFGSYVTHETNHFVYFYLDQKAVLLFKSG</sequence>
<evidence type="ECO:0000313" key="10">
    <source>
        <dbReference type="EMBL" id="KAK7303770.1"/>
    </source>
</evidence>
<dbReference type="InterPro" id="IPR019763">
    <property type="entry name" value="Dynein_light_1/2_CS"/>
</dbReference>
<evidence type="ECO:0000256" key="4">
    <source>
        <dbReference type="ARBA" id="ARBA00022701"/>
    </source>
</evidence>
<dbReference type="FunFam" id="3.30.740.10:FF:000001">
    <property type="entry name" value="Dynein light chain"/>
    <property type="match status" value="1"/>
</dbReference>
<gene>
    <name evidence="10" type="ORF">RJT34_14686</name>
</gene>
<dbReference type="InterPro" id="IPR037177">
    <property type="entry name" value="DLC_sf"/>
</dbReference>
<dbReference type="EMBL" id="JAYKXN010000003">
    <property type="protein sequence ID" value="KAK7303770.1"/>
    <property type="molecule type" value="Genomic_DNA"/>
</dbReference>
<dbReference type="CDD" id="cd21452">
    <property type="entry name" value="DLC-like_DYNLL1_DYNLL2"/>
    <property type="match status" value="1"/>
</dbReference>
<keyword evidence="7 8" id="KW-0206">Cytoskeleton</keyword>
<dbReference type="SMART" id="SM01375">
    <property type="entry name" value="Dynein_light"/>
    <property type="match status" value="1"/>
</dbReference>
<feature type="region of interest" description="Disordered" evidence="9">
    <location>
        <begin position="1"/>
        <end position="41"/>
    </location>
</feature>
<comment type="caution">
    <text evidence="10">The sequence shown here is derived from an EMBL/GenBank/DDBJ whole genome shotgun (WGS) entry which is preliminary data.</text>
</comment>
<evidence type="ECO:0000256" key="5">
    <source>
        <dbReference type="ARBA" id="ARBA00023017"/>
    </source>
</evidence>
<comment type="subcellular location">
    <subcellularLocation>
        <location evidence="1 8">Cytoplasm</location>
        <location evidence="1 8">Cytoskeleton</location>
    </subcellularLocation>
</comment>
<evidence type="ECO:0000256" key="9">
    <source>
        <dbReference type="SAM" id="MobiDB-lite"/>
    </source>
</evidence>
<keyword evidence="6 8" id="KW-0505">Motor protein</keyword>
<protein>
    <recommendedName>
        <fullName evidence="8">Dynein light chain</fullName>
    </recommendedName>
</protein>
<evidence type="ECO:0000256" key="2">
    <source>
        <dbReference type="ARBA" id="ARBA00010156"/>
    </source>
</evidence>
<dbReference type="InterPro" id="IPR001372">
    <property type="entry name" value="Dynein_light_chain_typ-1/2"/>
</dbReference>